<evidence type="ECO:0000313" key="3">
    <source>
        <dbReference type="Proteomes" id="UP000230729"/>
    </source>
</evidence>
<dbReference type="SMART" id="SM00481">
    <property type="entry name" value="POLIIIAc"/>
    <property type="match status" value="1"/>
</dbReference>
<dbReference type="InterPro" id="IPR016195">
    <property type="entry name" value="Pol/histidinol_Pase-like"/>
</dbReference>
<dbReference type="SUPFAM" id="SSF89550">
    <property type="entry name" value="PHP domain-like"/>
    <property type="match status" value="1"/>
</dbReference>
<dbReference type="InterPro" id="IPR004013">
    <property type="entry name" value="PHP_dom"/>
</dbReference>
<organism evidence="2 3">
    <name type="scientific">Candidatus Falkowbacteria bacterium CG23_combo_of_CG06-09_8_20_14_all_49_15</name>
    <dbReference type="NCBI Taxonomy" id="1974572"/>
    <lineage>
        <taxon>Bacteria</taxon>
        <taxon>Candidatus Falkowiibacteriota</taxon>
    </lineage>
</organism>
<feature type="domain" description="Polymerase/histidinol phosphatase N-terminal" evidence="1">
    <location>
        <begin position="3"/>
        <end position="68"/>
    </location>
</feature>
<dbReference type="Gene3D" id="1.10.150.650">
    <property type="match status" value="1"/>
</dbReference>
<dbReference type="Gene3D" id="3.20.20.140">
    <property type="entry name" value="Metal-dependent hydrolases"/>
    <property type="match status" value="1"/>
</dbReference>
<sequence>MLIDLELHSTYSDGYLPPDQLAKFIAGQGVKVASLTDHNTLRGLPAFRQAADGLGVRTINGVEIYVTLNNRYFNVIWYNFPEVDADMHRLFRGIQVRRRAQARKMLEHLAKSGLTVKTEKILDQFSHYIPINRLIGAVAEESGNGRKIRAATGLENPREEEVIHHYFYLQNKNILSESYVDLRRVCALKKKIGGQIVVNHPAKYHRIRRDFFARLKKIGVDGIEVFSPHHSFNATMHLQQIAREFDFLVTGGSDFHRLEGNGHRLQHAWQYYRLESNLMRGINEIIG</sequence>
<name>A0A2G9ZJS2_9BACT</name>
<protein>
    <recommendedName>
        <fullName evidence="1">Polymerase/histidinol phosphatase N-terminal domain-containing protein</fullName>
    </recommendedName>
</protein>
<accession>A0A2G9ZJS2</accession>
<dbReference type="GO" id="GO:0004534">
    <property type="term" value="F:5'-3' RNA exonuclease activity"/>
    <property type="evidence" value="ECO:0007669"/>
    <property type="project" value="TreeGrafter"/>
</dbReference>
<reference evidence="2 3" key="1">
    <citation type="submission" date="2017-09" db="EMBL/GenBank/DDBJ databases">
        <title>Depth-based differentiation of microbial function through sediment-hosted aquifers and enrichment of novel symbionts in the deep terrestrial subsurface.</title>
        <authorList>
            <person name="Probst A.J."/>
            <person name="Ladd B."/>
            <person name="Jarett J.K."/>
            <person name="Geller-Mcgrath D.E."/>
            <person name="Sieber C.M."/>
            <person name="Emerson J.B."/>
            <person name="Anantharaman K."/>
            <person name="Thomas B.C."/>
            <person name="Malmstrom R."/>
            <person name="Stieglmeier M."/>
            <person name="Klingl A."/>
            <person name="Woyke T."/>
            <person name="Ryan C.M."/>
            <person name="Banfield J.F."/>
        </authorList>
    </citation>
    <scope>NUCLEOTIDE SEQUENCE [LARGE SCALE GENOMIC DNA]</scope>
    <source>
        <strain evidence="2">CG23_combo_of_CG06-09_8_20_14_all_49_15</strain>
    </source>
</reference>
<dbReference type="Pfam" id="PF02811">
    <property type="entry name" value="PHP"/>
    <property type="match status" value="1"/>
</dbReference>
<evidence type="ECO:0000313" key="2">
    <source>
        <dbReference type="EMBL" id="PIP33426.1"/>
    </source>
</evidence>
<dbReference type="PANTHER" id="PTHR42924:SF3">
    <property type="entry name" value="POLYMERASE_HISTIDINOL PHOSPHATASE N-TERMINAL DOMAIN-CONTAINING PROTEIN"/>
    <property type="match status" value="1"/>
</dbReference>
<comment type="caution">
    <text evidence="2">The sequence shown here is derived from an EMBL/GenBank/DDBJ whole genome shotgun (WGS) entry which is preliminary data.</text>
</comment>
<dbReference type="EMBL" id="PCSD01000103">
    <property type="protein sequence ID" value="PIP33426.1"/>
    <property type="molecule type" value="Genomic_DNA"/>
</dbReference>
<evidence type="ECO:0000259" key="1">
    <source>
        <dbReference type="SMART" id="SM00481"/>
    </source>
</evidence>
<dbReference type="Proteomes" id="UP000230729">
    <property type="component" value="Unassembled WGS sequence"/>
</dbReference>
<dbReference type="InterPro" id="IPR052018">
    <property type="entry name" value="PHP_domain"/>
</dbReference>
<proteinExistence type="predicted"/>
<dbReference type="PANTHER" id="PTHR42924">
    <property type="entry name" value="EXONUCLEASE"/>
    <property type="match status" value="1"/>
</dbReference>
<dbReference type="InterPro" id="IPR003141">
    <property type="entry name" value="Pol/His_phosphatase_N"/>
</dbReference>
<dbReference type="AlphaFoldDB" id="A0A2G9ZJS2"/>
<gene>
    <name evidence="2" type="ORF">COX22_04415</name>
</gene>
<dbReference type="GO" id="GO:0035312">
    <property type="term" value="F:5'-3' DNA exonuclease activity"/>
    <property type="evidence" value="ECO:0007669"/>
    <property type="project" value="TreeGrafter"/>
</dbReference>